<dbReference type="AlphaFoldDB" id="A0A2A8D0M4"/>
<reference evidence="6 7" key="1">
    <citation type="submission" date="2017-10" db="EMBL/GenBank/DDBJ databases">
        <title>Draft genome of Longibacter Salinarum.</title>
        <authorList>
            <person name="Goh K.M."/>
            <person name="Shamsir M.S."/>
            <person name="Lim S.W."/>
        </authorList>
    </citation>
    <scope>NUCLEOTIDE SEQUENCE [LARGE SCALE GENOMIC DNA]</scope>
    <source>
        <strain evidence="6 7">KCTC 52045</strain>
    </source>
</reference>
<dbReference type="GO" id="GO:0016628">
    <property type="term" value="F:oxidoreductase activity, acting on the CH-CH group of donors, NAD or NADP as acceptor"/>
    <property type="evidence" value="ECO:0007669"/>
    <property type="project" value="InterPro"/>
</dbReference>
<accession>A0A2A8D0M4</accession>
<evidence type="ECO:0000259" key="5">
    <source>
        <dbReference type="SMART" id="SM00984"/>
    </source>
</evidence>
<evidence type="ECO:0000313" key="6">
    <source>
        <dbReference type="EMBL" id="PEN14529.1"/>
    </source>
</evidence>
<organism evidence="6 7">
    <name type="scientific">Longibacter salinarum</name>
    <dbReference type="NCBI Taxonomy" id="1850348"/>
    <lineage>
        <taxon>Bacteria</taxon>
        <taxon>Pseudomonadati</taxon>
        <taxon>Rhodothermota</taxon>
        <taxon>Rhodothermia</taxon>
        <taxon>Rhodothermales</taxon>
        <taxon>Salisaetaceae</taxon>
        <taxon>Longibacter</taxon>
    </lineage>
</organism>
<comment type="caution">
    <text evidence="6">The sequence shown here is derived from an EMBL/GenBank/DDBJ whole genome shotgun (WGS) entry which is preliminary data.</text>
</comment>
<evidence type="ECO:0000256" key="4">
    <source>
        <dbReference type="SAM" id="MobiDB-lite"/>
    </source>
</evidence>
<keyword evidence="7" id="KW-1185">Reference proteome</keyword>
<dbReference type="InterPro" id="IPR036291">
    <property type="entry name" value="NAD(P)-bd_dom_sf"/>
</dbReference>
<protein>
    <submittedName>
        <fullName evidence="6">UDP-N-acetyl-D-glucosamine dehydrogenase</fullName>
    </submittedName>
</protein>
<dbReference type="NCBIfam" id="TIGR03026">
    <property type="entry name" value="NDP-sugDHase"/>
    <property type="match status" value="1"/>
</dbReference>
<dbReference type="GO" id="GO:0016616">
    <property type="term" value="F:oxidoreductase activity, acting on the CH-OH group of donors, NAD or NADP as acceptor"/>
    <property type="evidence" value="ECO:0007669"/>
    <property type="project" value="InterPro"/>
</dbReference>
<comment type="similarity">
    <text evidence="3">Belongs to the UDP-glucose/GDP-mannose dehydrogenase family.</text>
</comment>
<dbReference type="SUPFAM" id="SSF52413">
    <property type="entry name" value="UDP-glucose/GDP-mannose dehydrogenase C-terminal domain"/>
    <property type="match status" value="1"/>
</dbReference>
<dbReference type="Pfam" id="PF03720">
    <property type="entry name" value="UDPG_MGDP_dh_C"/>
    <property type="match status" value="1"/>
</dbReference>
<dbReference type="SMART" id="SM00984">
    <property type="entry name" value="UDPG_MGDP_dh_C"/>
    <property type="match status" value="1"/>
</dbReference>
<sequence>MHSNGSIPSGESSVNGLSNDESRRKPESLSPAALNLLGQIDNGEATIGVIGLGYVGLPLAVEYASAGFKTVGIDLDESRVDRLNRGDNYIDDLDDDQVRGLVESDLLSASTNFDACGDIDVFFICVPTPVTASKDPDTGYIESATASIAEHLRPGQLVILKSTTYPDTTEGIVKPILEEQGDPRGLTLGSDYFLAFSPERIDPGNEEWTTANTPVVVGGTTPTCGHVSQIALEEIIEHVYSVSNPKVAEMEKLLENIFRSVNIALVNELARLCDRIGGISMWEVIQAAATKPFGFMPFYPGPGLGGHCIPIDPHYLSWLARKYDFETSFITLSARINESMPFYVAEAIIGAVADQPIRLRDANILILGVAFKGNVDDTRHSPAETIIKLLEEKNVGSIRFADPHVDEYHVRYRDGSSRAIEKVECTPETVAEHDVVVVVTDHDAFDVEMIATSARSIVDTRNMLADITDPDLRERIHLLGGGDSTMTALEPIADDA</sequence>
<dbReference type="PANTHER" id="PTHR43491:SF1">
    <property type="entry name" value="UDP-N-ACETYL-D-MANNOSAMINE DEHYDROGENASE"/>
    <property type="match status" value="1"/>
</dbReference>
<dbReference type="OrthoDB" id="9803238at2"/>
<dbReference type="InterPro" id="IPR014027">
    <property type="entry name" value="UDP-Glc/GDP-Man_DH_C"/>
</dbReference>
<feature type="region of interest" description="Disordered" evidence="4">
    <location>
        <begin position="1"/>
        <end position="26"/>
    </location>
</feature>
<dbReference type="GO" id="GO:0051287">
    <property type="term" value="F:NAD binding"/>
    <property type="evidence" value="ECO:0007669"/>
    <property type="project" value="InterPro"/>
</dbReference>
<dbReference type="Pfam" id="PF03721">
    <property type="entry name" value="UDPG_MGDP_dh_N"/>
    <property type="match status" value="1"/>
</dbReference>
<keyword evidence="2" id="KW-0520">NAD</keyword>
<dbReference type="Proteomes" id="UP000220102">
    <property type="component" value="Unassembled WGS sequence"/>
</dbReference>
<dbReference type="PIRSF" id="PIRSF500136">
    <property type="entry name" value="UDP_ManNAc_DH"/>
    <property type="match status" value="1"/>
</dbReference>
<dbReference type="Pfam" id="PF00984">
    <property type="entry name" value="UDPG_MGDP_dh"/>
    <property type="match status" value="1"/>
</dbReference>
<feature type="domain" description="UDP-glucose/GDP-mannose dehydrogenase C-terminal" evidence="5">
    <location>
        <begin position="365"/>
        <end position="466"/>
    </location>
</feature>
<dbReference type="PIRSF" id="PIRSF000124">
    <property type="entry name" value="UDPglc_GDPman_dh"/>
    <property type="match status" value="1"/>
</dbReference>
<keyword evidence="1" id="KW-0560">Oxidoreductase</keyword>
<dbReference type="InterPro" id="IPR014026">
    <property type="entry name" value="UDP-Glc/GDP-Man_DH_dimer"/>
</dbReference>
<dbReference type="PANTHER" id="PTHR43491">
    <property type="entry name" value="UDP-N-ACETYL-D-MANNOSAMINE DEHYDROGENASE"/>
    <property type="match status" value="1"/>
</dbReference>
<dbReference type="InterPro" id="IPR008927">
    <property type="entry name" value="6-PGluconate_DH-like_C_sf"/>
</dbReference>
<evidence type="ECO:0000256" key="1">
    <source>
        <dbReference type="ARBA" id="ARBA00023002"/>
    </source>
</evidence>
<dbReference type="Gene3D" id="3.40.50.720">
    <property type="entry name" value="NAD(P)-binding Rossmann-like Domain"/>
    <property type="match status" value="2"/>
</dbReference>
<evidence type="ECO:0000256" key="3">
    <source>
        <dbReference type="PIRNR" id="PIRNR000124"/>
    </source>
</evidence>
<dbReference type="SUPFAM" id="SSF48179">
    <property type="entry name" value="6-phosphogluconate dehydrogenase C-terminal domain-like"/>
    <property type="match status" value="1"/>
</dbReference>
<feature type="compositionally biased region" description="Polar residues" evidence="4">
    <location>
        <begin position="1"/>
        <end position="19"/>
    </location>
</feature>
<evidence type="ECO:0000256" key="2">
    <source>
        <dbReference type="ARBA" id="ARBA00023027"/>
    </source>
</evidence>
<dbReference type="InterPro" id="IPR036220">
    <property type="entry name" value="UDP-Glc/GDP-Man_DH_C_sf"/>
</dbReference>
<dbReference type="InterPro" id="IPR001732">
    <property type="entry name" value="UDP-Glc/GDP-Man_DH_N"/>
</dbReference>
<dbReference type="InterPro" id="IPR017476">
    <property type="entry name" value="UDP-Glc/GDP-Man"/>
</dbReference>
<dbReference type="EMBL" id="PDEQ01000002">
    <property type="protein sequence ID" value="PEN14529.1"/>
    <property type="molecule type" value="Genomic_DNA"/>
</dbReference>
<gene>
    <name evidence="6" type="ORF">CRI94_05755</name>
</gene>
<name>A0A2A8D0M4_9BACT</name>
<dbReference type="GO" id="GO:0000271">
    <property type="term" value="P:polysaccharide biosynthetic process"/>
    <property type="evidence" value="ECO:0007669"/>
    <property type="project" value="InterPro"/>
</dbReference>
<proteinExistence type="inferred from homology"/>
<dbReference type="InterPro" id="IPR028359">
    <property type="entry name" value="UDP_ManNAc/GlcNAc_DH"/>
</dbReference>
<dbReference type="SUPFAM" id="SSF51735">
    <property type="entry name" value="NAD(P)-binding Rossmann-fold domains"/>
    <property type="match status" value="1"/>
</dbReference>
<evidence type="ECO:0000313" key="7">
    <source>
        <dbReference type="Proteomes" id="UP000220102"/>
    </source>
</evidence>